<proteinExistence type="predicted"/>
<evidence type="ECO:0000313" key="5">
    <source>
        <dbReference type="Proteomes" id="UP000516235"/>
    </source>
</evidence>
<dbReference type="PANTHER" id="PTHR30290">
    <property type="entry name" value="PERIPLASMIC BINDING COMPONENT OF ABC TRANSPORTER"/>
    <property type="match status" value="1"/>
</dbReference>
<evidence type="ECO:0000313" key="3">
    <source>
        <dbReference type="EMBL" id="MBC3178867.1"/>
    </source>
</evidence>
<feature type="chain" id="PRO_5028888812" evidence="1">
    <location>
        <begin position="25"/>
        <end position="531"/>
    </location>
</feature>
<sequence>MKRIRGLVAALTAAALALAGCSTAGDDTDDSERLFGYQVPSGLRTTNAGTLKGSTDLAQTLSGRLYPGVYVPGPSGQMIPNTDLVSTQVLPGDQRKVIYTLSDAAVFSDGTPVTCADYLLTFTAGQYPSMFGANMPLFGDTEALSCTPGSKEFTLTFKEDRGARWRGLFEPGTVLPAHAVAKKLGKSVDELVDDMLSDDFTRLKPVGEVWRNGFDLGAFDPELQVSFGPFKIESVGDQGQVRLVANEHYYGDAPQTPEMVVWPGSANAAELAASGALRIGDLRDLQPDWHDRDAEGNRLQVEPVVGELTEMLSLPQVGFWADAEHRKALSRCVNPRAVAQASSEIAGIDVPVAPLHTVQHADPLARHMEDVAAPHLDVNIEQASSIRGATLRVGYSYPDERWAAMVGSMKRSCEPAGIDIIDVTGDGKTLADLPRAEYDEWRNEIRTEGEADAILRVVDPKREFPAANNRAQELSALRAQEEFLWKELPSIPLAAQPRTFAIDESVRNVVPYTGLSSIGWNMDRWSLATGN</sequence>
<dbReference type="GO" id="GO:1904680">
    <property type="term" value="F:peptide transmembrane transporter activity"/>
    <property type="evidence" value="ECO:0007669"/>
    <property type="project" value="TreeGrafter"/>
</dbReference>
<dbReference type="AlphaFoldDB" id="A0A7H0JWF3"/>
<dbReference type="RefSeq" id="WP_171194077.1">
    <property type="nucleotide sequence ID" value="NZ_CP061032.1"/>
</dbReference>
<dbReference type="SUPFAM" id="SSF53850">
    <property type="entry name" value="Periplasmic binding protein-like II"/>
    <property type="match status" value="1"/>
</dbReference>
<reference evidence="5 6" key="1">
    <citation type="submission" date="2020-08" db="EMBL/GenBank/DDBJ databases">
        <title>novel species in genus Corynebacterium.</title>
        <authorList>
            <person name="Zhang G."/>
        </authorList>
    </citation>
    <scope>NUCLEOTIDE SEQUENCE [LARGE SCALE GENOMIC DNA]</scope>
    <source>
        <strain evidence="5 6">zg-917</strain>
        <strain evidence="4">Zg-917</strain>
    </source>
</reference>
<dbReference type="InterPro" id="IPR000914">
    <property type="entry name" value="SBP_5_dom"/>
</dbReference>
<dbReference type="Proteomes" id="UP000642876">
    <property type="component" value="Unassembled WGS sequence"/>
</dbReference>
<dbReference type="Pfam" id="PF00496">
    <property type="entry name" value="SBP_bac_5"/>
    <property type="match status" value="1"/>
</dbReference>
<accession>A0A7H0JWF3</accession>
<organism evidence="4 5">
    <name type="scientific">Corynebacterium lujinxingii</name>
    <dbReference type="NCBI Taxonomy" id="2763010"/>
    <lineage>
        <taxon>Bacteria</taxon>
        <taxon>Bacillati</taxon>
        <taxon>Actinomycetota</taxon>
        <taxon>Actinomycetes</taxon>
        <taxon>Mycobacteriales</taxon>
        <taxon>Corynebacteriaceae</taxon>
        <taxon>Corynebacterium</taxon>
    </lineage>
</organism>
<protein>
    <submittedName>
        <fullName evidence="4">Peptide ABC transporter</fullName>
    </submittedName>
</protein>
<feature type="domain" description="Solute-binding protein family 5" evidence="2">
    <location>
        <begin position="93"/>
        <end position="346"/>
    </location>
</feature>
<keyword evidence="1" id="KW-0732">Signal</keyword>
<dbReference type="EMBL" id="CP061032">
    <property type="protein sequence ID" value="QNP89369.1"/>
    <property type="molecule type" value="Genomic_DNA"/>
</dbReference>
<dbReference type="KEGG" id="cluj:IAU68_06510"/>
<dbReference type="InterPro" id="IPR039424">
    <property type="entry name" value="SBP_5"/>
</dbReference>
<evidence type="ECO:0000256" key="1">
    <source>
        <dbReference type="SAM" id="SignalP"/>
    </source>
</evidence>
<dbReference type="GO" id="GO:0015833">
    <property type="term" value="P:peptide transport"/>
    <property type="evidence" value="ECO:0007669"/>
    <property type="project" value="TreeGrafter"/>
</dbReference>
<evidence type="ECO:0000313" key="4">
    <source>
        <dbReference type="EMBL" id="QNP89369.1"/>
    </source>
</evidence>
<evidence type="ECO:0000313" key="6">
    <source>
        <dbReference type="Proteomes" id="UP000642876"/>
    </source>
</evidence>
<dbReference type="PANTHER" id="PTHR30290:SF65">
    <property type="entry name" value="MONOACYL PHOSPHATIDYLINOSITOL TETRAMANNOSIDE-BINDING PROTEIN LPQW-RELATED"/>
    <property type="match status" value="1"/>
</dbReference>
<dbReference type="EMBL" id="JACMYE010000004">
    <property type="protein sequence ID" value="MBC3178867.1"/>
    <property type="molecule type" value="Genomic_DNA"/>
</dbReference>
<dbReference type="Proteomes" id="UP000516235">
    <property type="component" value="Chromosome"/>
</dbReference>
<dbReference type="PROSITE" id="PS51257">
    <property type="entry name" value="PROKAR_LIPOPROTEIN"/>
    <property type="match status" value="1"/>
</dbReference>
<keyword evidence="6" id="KW-1185">Reference proteome</keyword>
<evidence type="ECO:0000259" key="2">
    <source>
        <dbReference type="Pfam" id="PF00496"/>
    </source>
</evidence>
<dbReference type="Gene3D" id="3.40.190.10">
    <property type="entry name" value="Periplasmic binding protein-like II"/>
    <property type="match status" value="1"/>
</dbReference>
<feature type="signal peptide" evidence="1">
    <location>
        <begin position="1"/>
        <end position="24"/>
    </location>
</feature>
<gene>
    <name evidence="3" type="ORF">H7348_06005</name>
    <name evidence="4" type="ORF">IAU68_06510</name>
</gene>
<name>A0A7H0JWF3_9CORY</name>